<dbReference type="PANTHER" id="PTHR43081:SF20">
    <property type="entry name" value="TWO-COMPONENT RESPONSE REGULATOR"/>
    <property type="match status" value="1"/>
</dbReference>
<dbReference type="SMART" id="SM01080">
    <property type="entry name" value="CHASE2"/>
    <property type="match status" value="1"/>
</dbReference>
<feature type="transmembrane region" description="Helical" evidence="1">
    <location>
        <begin position="347"/>
        <end position="367"/>
    </location>
</feature>
<sequence>MVGRDKFSFERRIVGAFVTLLSLALALWHPGDRNAFWQGIEGRLLDARFIWRGETKSPPTVAIVTFDDLAVSQLGKFPPTRTALAAAISDISEAGAKVIALDFLLVEPREGDEDLARVLSETDTILAVAEANSGTPLQDLDGGDFSVLVNSAYRNPLPALVPAETLRSETTLGHVIIQHESDGSVRRIDAATPFLTEKGTSWHPSLAVAAVAKAADQSGLQLRTFRTGGLLSVGDTFVQLDRQGAIPLVYYGKAGTIPTFSVAAVNEAELDGKVVFLGASATGFGDRHATPFDSAFPGAELHATLAANIIEQSFLRRDATSWMMDIALALTAAVLGFITAGMDRPWFVVVATGSLALAIMIVLQAAFNAGWWLDATTVFLSLFLGVGCGGGLRLLQHRRRAANLALYQSPLIVERLASTSEPRFEATARPAVVLFVDVEGFTAHSESLGPEGTAEFLRVFHELVEQAVDSLGGIIAYFAGDGAMVVFGLPDPQPNDAIQALRFIDALYAAVRASPKWPGLGLRVGGHSGPVKAGVVGGRRHRQVTVSGDVVNTASRLQDFAKSQKAAIALSNALVEANPETRSWAVNAGMRNTGEHMLRGRHVPIGVWTCPPPVN</sequence>
<keyword evidence="1" id="KW-1133">Transmembrane helix</keyword>
<keyword evidence="1" id="KW-0812">Transmembrane</keyword>
<feature type="domain" description="Guanylate cyclase" evidence="2">
    <location>
        <begin position="432"/>
        <end position="558"/>
    </location>
</feature>
<keyword evidence="4" id="KW-1185">Reference proteome</keyword>
<dbReference type="STRING" id="1685378.AVO44_04410"/>
<dbReference type="InterPro" id="IPR029787">
    <property type="entry name" value="Nucleotide_cyclase"/>
</dbReference>
<feature type="transmembrane region" description="Helical" evidence="1">
    <location>
        <begin position="322"/>
        <end position="340"/>
    </location>
</feature>
<dbReference type="Gene3D" id="3.30.70.1230">
    <property type="entry name" value="Nucleotide cyclase"/>
    <property type="match status" value="1"/>
</dbReference>
<accession>A0A0X3TZW6</accession>
<dbReference type="PROSITE" id="PS50125">
    <property type="entry name" value="GUANYLATE_CYCLASE_2"/>
    <property type="match status" value="1"/>
</dbReference>
<evidence type="ECO:0000259" key="2">
    <source>
        <dbReference type="PROSITE" id="PS50125"/>
    </source>
</evidence>
<dbReference type="InterPro" id="IPR050697">
    <property type="entry name" value="Adenylyl/Guanylyl_Cyclase_3/4"/>
</dbReference>
<dbReference type="PANTHER" id="PTHR43081">
    <property type="entry name" value="ADENYLATE CYCLASE, TERMINAL-DIFFERENTIATION SPECIFIC-RELATED"/>
    <property type="match status" value="1"/>
</dbReference>
<gene>
    <name evidence="3" type="ORF">AVO44_04410</name>
</gene>
<reference evidence="4" key="1">
    <citation type="submission" date="2015-12" db="EMBL/GenBank/DDBJ databases">
        <authorList>
            <person name="Zhang G."/>
            <person name="Stingl U."/>
        </authorList>
    </citation>
    <scope>NUCLEOTIDE SEQUENCE [LARGE SCALE GENOMIC DNA]</scope>
    <source>
        <strain evidence="4">ZGT108</strain>
    </source>
</reference>
<dbReference type="EMBL" id="LQBP01000002">
    <property type="protein sequence ID" value="KUJ81119.1"/>
    <property type="molecule type" value="Genomic_DNA"/>
</dbReference>
<evidence type="ECO:0000313" key="3">
    <source>
        <dbReference type="EMBL" id="KUJ81119.1"/>
    </source>
</evidence>
<dbReference type="CDD" id="cd07302">
    <property type="entry name" value="CHD"/>
    <property type="match status" value="1"/>
</dbReference>
<dbReference type="GO" id="GO:0004016">
    <property type="term" value="F:adenylate cyclase activity"/>
    <property type="evidence" value="ECO:0007669"/>
    <property type="project" value="UniProtKB-ARBA"/>
</dbReference>
<dbReference type="GO" id="GO:0035556">
    <property type="term" value="P:intracellular signal transduction"/>
    <property type="evidence" value="ECO:0007669"/>
    <property type="project" value="InterPro"/>
</dbReference>
<dbReference type="AlphaFoldDB" id="A0A0X3TZW6"/>
<dbReference type="SUPFAM" id="SSF55073">
    <property type="entry name" value="Nucleotide cyclase"/>
    <property type="match status" value="1"/>
</dbReference>
<dbReference type="SMART" id="SM00044">
    <property type="entry name" value="CYCc"/>
    <property type="match status" value="1"/>
</dbReference>
<keyword evidence="1" id="KW-0472">Membrane</keyword>
<evidence type="ECO:0000256" key="1">
    <source>
        <dbReference type="SAM" id="Phobius"/>
    </source>
</evidence>
<dbReference type="Proteomes" id="UP000053690">
    <property type="component" value="Unassembled WGS sequence"/>
</dbReference>
<protein>
    <recommendedName>
        <fullName evidence="2">Guanylate cyclase domain-containing protein</fullName>
    </recommendedName>
</protein>
<dbReference type="InterPro" id="IPR001054">
    <property type="entry name" value="A/G_cyclase"/>
</dbReference>
<dbReference type="GO" id="GO:0006171">
    <property type="term" value="P:cAMP biosynthetic process"/>
    <property type="evidence" value="ECO:0007669"/>
    <property type="project" value="TreeGrafter"/>
</dbReference>
<name>A0A0X3TZW6_9RHOB</name>
<organism evidence="3 4">
    <name type="scientific">Ruegeria profundi</name>
    <dbReference type="NCBI Taxonomy" id="1685378"/>
    <lineage>
        <taxon>Bacteria</taxon>
        <taxon>Pseudomonadati</taxon>
        <taxon>Pseudomonadota</taxon>
        <taxon>Alphaproteobacteria</taxon>
        <taxon>Rhodobacterales</taxon>
        <taxon>Roseobacteraceae</taxon>
        <taxon>Ruegeria</taxon>
    </lineage>
</organism>
<comment type="caution">
    <text evidence="3">The sequence shown here is derived from an EMBL/GenBank/DDBJ whole genome shotgun (WGS) entry which is preliminary data.</text>
</comment>
<feature type="transmembrane region" description="Helical" evidence="1">
    <location>
        <begin position="373"/>
        <end position="395"/>
    </location>
</feature>
<dbReference type="Pfam" id="PF05226">
    <property type="entry name" value="CHASE2"/>
    <property type="match status" value="1"/>
</dbReference>
<proteinExistence type="predicted"/>
<dbReference type="Pfam" id="PF00211">
    <property type="entry name" value="Guanylate_cyc"/>
    <property type="match status" value="1"/>
</dbReference>
<dbReference type="InterPro" id="IPR007890">
    <property type="entry name" value="CHASE2"/>
</dbReference>
<dbReference type="OrthoDB" id="341967at2"/>
<evidence type="ECO:0000313" key="4">
    <source>
        <dbReference type="Proteomes" id="UP000053690"/>
    </source>
</evidence>